<name>A0A9K3CMW4_9EUKA</name>
<evidence type="ECO:0000256" key="1">
    <source>
        <dbReference type="SAM" id="Phobius"/>
    </source>
</evidence>
<protein>
    <submittedName>
        <fullName evidence="2">Uncharacterized protein</fullName>
    </submittedName>
</protein>
<proteinExistence type="predicted"/>
<feature type="transmembrane region" description="Helical" evidence="1">
    <location>
        <begin position="386"/>
        <end position="412"/>
    </location>
</feature>
<keyword evidence="1" id="KW-0812">Transmembrane</keyword>
<reference evidence="2 3" key="1">
    <citation type="journal article" date="2018" name="PLoS ONE">
        <title>The draft genome of Kipferlia bialata reveals reductive genome evolution in fornicate parasites.</title>
        <authorList>
            <person name="Tanifuji G."/>
            <person name="Takabayashi S."/>
            <person name="Kume K."/>
            <person name="Takagi M."/>
            <person name="Nakayama T."/>
            <person name="Kamikawa R."/>
            <person name="Inagaki Y."/>
            <person name="Hashimoto T."/>
        </authorList>
    </citation>
    <scope>NUCLEOTIDE SEQUENCE [LARGE SCALE GENOMIC DNA]</scope>
    <source>
        <strain evidence="2">NY0173</strain>
    </source>
</reference>
<sequence>MAALATVSLALNDPSQIALFYYPDTFQTGRTSHFLSFIWDEFGGQTAIDDAKPLFVHWKHTATMQTGECDVIPFDGYGVDIGCVFYDPGQYVLEARFGLEGDFQLVTEAISGMVYAGTAVVQSVIPNRTIFCTDRHCETGLSAASFTASDTLDIWAVSHDSNGYSITCANALPQLVLSTSLGVPSPQASGVDTPSQEAILDAEDRILHYECDSDMTDPQDTVVTSVHITLSGTRAGDLLELNFGTAGANTVLPVNVLPREVSPSLSGLAGSWTGDSLLGRHRHGSPLSLQVYLVDEYGNFASDSCDGITITDAVAGPVSSQCSSDTHLGVCSCAVTDLDGMLSKRTLSALYTGAPLLAGVASQSYLSTYWPTLSPPVPSLVVPCASLPFLICLTLLVMGIVGGGVFAFMWWIGDGTIFKRGPDRYKILEYNSEPNSEIDLPALEAGPSIYNSPRAAYASGCNWPQGETDRERSSA</sequence>
<gene>
    <name evidence="2" type="ORF">KIPB_000104</name>
</gene>
<dbReference type="EMBL" id="BDIP01000010">
    <property type="protein sequence ID" value="GIQ79457.1"/>
    <property type="molecule type" value="Genomic_DNA"/>
</dbReference>
<organism evidence="2 3">
    <name type="scientific">Kipferlia bialata</name>
    <dbReference type="NCBI Taxonomy" id="797122"/>
    <lineage>
        <taxon>Eukaryota</taxon>
        <taxon>Metamonada</taxon>
        <taxon>Carpediemonas-like organisms</taxon>
        <taxon>Kipferlia</taxon>
    </lineage>
</organism>
<keyword evidence="1" id="KW-1133">Transmembrane helix</keyword>
<comment type="caution">
    <text evidence="2">The sequence shown here is derived from an EMBL/GenBank/DDBJ whole genome shotgun (WGS) entry which is preliminary data.</text>
</comment>
<evidence type="ECO:0000313" key="3">
    <source>
        <dbReference type="Proteomes" id="UP000265618"/>
    </source>
</evidence>
<keyword evidence="3" id="KW-1185">Reference proteome</keyword>
<evidence type="ECO:0000313" key="2">
    <source>
        <dbReference type="EMBL" id="GIQ79457.1"/>
    </source>
</evidence>
<keyword evidence="1" id="KW-0472">Membrane</keyword>
<dbReference type="Proteomes" id="UP000265618">
    <property type="component" value="Unassembled WGS sequence"/>
</dbReference>
<accession>A0A9K3CMW4</accession>
<dbReference type="AlphaFoldDB" id="A0A9K3CMW4"/>